<dbReference type="EMBL" id="HBUF01348344">
    <property type="protein sequence ID" value="CAG6711531.1"/>
    <property type="molecule type" value="Transcribed_RNA"/>
</dbReference>
<accession>A0A8D8UQQ7</accession>
<protein>
    <submittedName>
        <fullName evidence="2">Uncharacterized protein</fullName>
    </submittedName>
</protein>
<organism evidence="2">
    <name type="scientific">Cacopsylla melanoneura</name>
    <dbReference type="NCBI Taxonomy" id="428564"/>
    <lineage>
        <taxon>Eukaryota</taxon>
        <taxon>Metazoa</taxon>
        <taxon>Ecdysozoa</taxon>
        <taxon>Arthropoda</taxon>
        <taxon>Hexapoda</taxon>
        <taxon>Insecta</taxon>
        <taxon>Pterygota</taxon>
        <taxon>Neoptera</taxon>
        <taxon>Paraneoptera</taxon>
        <taxon>Hemiptera</taxon>
        <taxon>Sternorrhyncha</taxon>
        <taxon>Psylloidea</taxon>
        <taxon>Psyllidae</taxon>
        <taxon>Psyllinae</taxon>
        <taxon>Cacopsylla</taxon>
    </lineage>
</organism>
<evidence type="ECO:0000256" key="1">
    <source>
        <dbReference type="SAM" id="MobiDB-lite"/>
    </source>
</evidence>
<proteinExistence type="predicted"/>
<dbReference type="EMBL" id="HBUF01348346">
    <property type="protein sequence ID" value="CAG6711539.1"/>
    <property type="molecule type" value="Transcribed_RNA"/>
</dbReference>
<evidence type="ECO:0000313" key="2">
    <source>
        <dbReference type="EMBL" id="CAG6711531.1"/>
    </source>
</evidence>
<sequence length="107" mass="13625">MKDFKRVELVVPSWTRPRRVRRCRRLRVVVLVGTLRSRRNRVKRQRRNRPPRMRSWTWKTCPWRRRVKPWMLNLKPMLGRPKSNEKTKKDWRRQSKQRIMRRQNRQL</sequence>
<feature type="region of interest" description="Disordered" evidence="1">
    <location>
        <begin position="76"/>
        <end position="107"/>
    </location>
</feature>
<dbReference type="AlphaFoldDB" id="A0A8D8UQQ7"/>
<reference evidence="2" key="1">
    <citation type="submission" date="2021-05" db="EMBL/GenBank/DDBJ databases">
        <authorList>
            <person name="Alioto T."/>
            <person name="Alioto T."/>
            <person name="Gomez Garrido J."/>
        </authorList>
    </citation>
    <scope>NUCLEOTIDE SEQUENCE</scope>
</reference>
<feature type="compositionally biased region" description="Basic residues" evidence="1">
    <location>
        <begin position="89"/>
        <end position="107"/>
    </location>
</feature>
<name>A0A8D8UQQ7_9HEMI</name>